<dbReference type="Gene3D" id="3.50.50.60">
    <property type="entry name" value="FAD/NAD(P)-binding domain"/>
    <property type="match status" value="1"/>
</dbReference>
<evidence type="ECO:0000313" key="7">
    <source>
        <dbReference type="Proteomes" id="UP001279642"/>
    </source>
</evidence>
<name>A0ABU5EIX2_9PROT</name>
<dbReference type="SUPFAM" id="SSF51905">
    <property type="entry name" value="FAD/NAD(P)-binding domain"/>
    <property type="match status" value="1"/>
</dbReference>
<gene>
    <name evidence="6" type="ORF">SMD27_23090</name>
</gene>
<proteinExistence type="predicted"/>
<dbReference type="Gene3D" id="3.30.9.10">
    <property type="entry name" value="D-Amino Acid Oxidase, subunit A, domain 2"/>
    <property type="match status" value="1"/>
</dbReference>
<protein>
    <submittedName>
        <fullName evidence="6">FAD-dependent oxidoreductase</fullName>
    </submittedName>
</protein>
<accession>A0ABU5EIX2</accession>
<evidence type="ECO:0000313" key="6">
    <source>
        <dbReference type="EMBL" id="MDY0885742.1"/>
    </source>
</evidence>
<dbReference type="RefSeq" id="WP_320510818.1">
    <property type="nucleotide sequence ID" value="NZ_JAXCLW010000013.1"/>
</dbReference>
<evidence type="ECO:0000256" key="4">
    <source>
        <dbReference type="ARBA" id="ARBA00023002"/>
    </source>
</evidence>
<sequence>MNIIVIGAGIAGLTTAFNLAHHGANVTLMEQGNIPHDRASSFDQHRIIRHFYPDSEAYGRLVEQALAAWNRLWRRIGRIHFAETGVLAISTEAGDWSDRSRGALERIGIAYESWSQADLQARLPQLSLPDHATGVFTPSGGALFADRICTDLARNLRHNAVDLLPKHRVVEIETETGRVVTESGEAFKGDQILIAGGAWIGKVVPALAAKITTYRQAVLYLTAPPQWEAAWRQSPVIVDFGGASGAYALPPVNGSDLKIAVPAHRRLGDPDKDRSLDFDEAETILNYLRGDLVDVDQYRQLYLKTCFYTFAPEDRFQLHREGRLIAYSGCSGHGFKFGALAGEMLAEVLLGKADADQVGRVLGGY</sequence>
<dbReference type="EMBL" id="JAXCLW010000013">
    <property type="protein sequence ID" value="MDY0885742.1"/>
    <property type="molecule type" value="Genomic_DNA"/>
</dbReference>
<organism evidence="6 7">
    <name type="scientific">Dongia soli</name>
    <dbReference type="NCBI Taxonomy" id="600628"/>
    <lineage>
        <taxon>Bacteria</taxon>
        <taxon>Pseudomonadati</taxon>
        <taxon>Pseudomonadota</taxon>
        <taxon>Alphaproteobacteria</taxon>
        <taxon>Rhodospirillales</taxon>
        <taxon>Dongiaceae</taxon>
        <taxon>Dongia</taxon>
    </lineage>
</organism>
<dbReference type="InterPro" id="IPR006076">
    <property type="entry name" value="FAD-dep_OxRdtase"/>
</dbReference>
<evidence type="ECO:0000256" key="2">
    <source>
        <dbReference type="ARBA" id="ARBA00022630"/>
    </source>
</evidence>
<keyword evidence="7" id="KW-1185">Reference proteome</keyword>
<keyword evidence="4" id="KW-0560">Oxidoreductase</keyword>
<keyword evidence="2" id="KW-0285">Flavoprotein</keyword>
<evidence type="ECO:0000256" key="1">
    <source>
        <dbReference type="ARBA" id="ARBA00001974"/>
    </source>
</evidence>
<dbReference type="SUPFAM" id="SSF54373">
    <property type="entry name" value="FAD-linked reductases, C-terminal domain"/>
    <property type="match status" value="1"/>
</dbReference>
<evidence type="ECO:0000259" key="5">
    <source>
        <dbReference type="Pfam" id="PF01266"/>
    </source>
</evidence>
<dbReference type="InterPro" id="IPR036188">
    <property type="entry name" value="FAD/NAD-bd_sf"/>
</dbReference>
<feature type="domain" description="FAD dependent oxidoreductase" evidence="5">
    <location>
        <begin position="3"/>
        <end position="347"/>
    </location>
</feature>
<dbReference type="PANTHER" id="PTHR10961">
    <property type="entry name" value="PEROXISOMAL SARCOSINE OXIDASE"/>
    <property type="match status" value="1"/>
</dbReference>
<dbReference type="InterPro" id="IPR045170">
    <property type="entry name" value="MTOX"/>
</dbReference>
<keyword evidence="3" id="KW-0274">FAD</keyword>
<comment type="caution">
    <text evidence="6">The sequence shown here is derived from an EMBL/GenBank/DDBJ whole genome shotgun (WGS) entry which is preliminary data.</text>
</comment>
<comment type="cofactor">
    <cofactor evidence="1">
        <name>FAD</name>
        <dbReference type="ChEBI" id="CHEBI:57692"/>
    </cofactor>
</comment>
<reference evidence="6 7" key="1">
    <citation type="journal article" date="2016" name="Antonie Van Leeuwenhoek">
        <title>Dongia soli sp. nov., isolated from soil from Dokdo, Korea.</title>
        <authorList>
            <person name="Kim D.U."/>
            <person name="Lee H."/>
            <person name="Kim H."/>
            <person name="Kim S.G."/>
            <person name="Ka J.O."/>
        </authorList>
    </citation>
    <scope>NUCLEOTIDE SEQUENCE [LARGE SCALE GENOMIC DNA]</scope>
    <source>
        <strain evidence="6 7">D78</strain>
    </source>
</reference>
<dbReference type="Pfam" id="PF01266">
    <property type="entry name" value="DAO"/>
    <property type="match status" value="1"/>
</dbReference>
<dbReference type="PANTHER" id="PTHR10961:SF46">
    <property type="entry name" value="PEROXISOMAL SARCOSINE OXIDASE"/>
    <property type="match status" value="1"/>
</dbReference>
<evidence type="ECO:0000256" key="3">
    <source>
        <dbReference type="ARBA" id="ARBA00022827"/>
    </source>
</evidence>
<dbReference type="Proteomes" id="UP001279642">
    <property type="component" value="Unassembled WGS sequence"/>
</dbReference>